<dbReference type="CDD" id="cd24008">
    <property type="entry name" value="ASKHA_NBD_GLK"/>
    <property type="match status" value="1"/>
</dbReference>
<dbReference type="GO" id="GO:0004340">
    <property type="term" value="F:glucokinase activity"/>
    <property type="evidence" value="ECO:0007669"/>
    <property type="project" value="UniProtKB-UniRule"/>
</dbReference>
<sequence>MEIVAVDIGGTHARFALAEVEGGRVLSLGEPVKLKTAEHASFKTAWSAYAQMLGRPIPRHAGIAVATPIGAATLKFTNNPWTIQPATLDETLGIDSHVLVNDFAAVAHAVARLPDDAFQHVCGPDVPLPEKGPISILGPGTGLGVAQLLRTGYGYHVIATEGGHIDFAPVDSIEDAILVRLRQRYRRVSVERIVCGPGLVNIYEALAAVENRPMLVRDDKSLWAAALEGSDDLAVAAFDRFCLSFGTVAGDIALAQGGQAVVIGGGIGQRIADRLPHSGFAQRFTAKGRFEAMMAGIPVKLILHPEPGLFGAAAAFSREHG</sequence>
<dbReference type="PATRIC" id="fig|1123269.5.peg.639"/>
<gene>
    <name evidence="3" type="primary">glk</name>
    <name evidence="5" type="ORF">NX02_03280</name>
</gene>
<dbReference type="GO" id="GO:0005524">
    <property type="term" value="F:ATP binding"/>
    <property type="evidence" value="ECO:0007669"/>
    <property type="project" value="UniProtKB-UniRule"/>
</dbReference>
<evidence type="ECO:0000313" key="6">
    <source>
        <dbReference type="Proteomes" id="UP000018851"/>
    </source>
</evidence>
<accession>W0A9Q8</accession>
<dbReference type="Proteomes" id="UP000018851">
    <property type="component" value="Chromosome"/>
</dbReference>
<feature type="binding site" evidence="3">
    <location>
        <begin position="6"/>
        <end position="11"/>
    </location>
    <ligand>
        <name>ATP</name>
        <dbReference type="ChEBI" id="CHEBI:30616"/>
    </ligand>
</feature>
<dbReference type="eggNOG" id="COG0837">
    <property type="taxonomic scope" value="Bacteria"/>
</dbReference>
<dbReference type="OrthoDB" id="9800595at2"/>
<dbReference type="PANTHER" id="PTHR47690:SF1">
    <property type="entry name" value="GLUCOKINASE"/>
    <property type="match status" value="1"/>
</dbReference>
<evidence type="ECO:0000256" key="2">
    <source>
        <dbReference type="ARBA" id="ARBA00022777"/>
    </source>
</evidence>
<dbReference type="Pfam" id="PF02685">
    <property type="entry name" value="Glucokinase"/>
    <property type="match status" value="1"/>
</dbReference>
<dbReference type="SUPFAM" id="SSF53067">
    <property type="entry name" value="Actin-like ATPase domain"/>
    <property type="match status" value="1"/>
</dbReference>
<keyword evidence="3" id="KW-0324">Glycolysis</keyword>
<dbReference type="PANTHER" id="PTHR47690">
    <property type="entry name" value="GLUCOKINASE"/>
    <property type="match status" value="1"/>
</dbReference>
<dbReference type="HAMAP" id="MF_00524">
    <property type="entry name" value="Glucokinase"/>
    <property type="match status" value="1"/>
</dbReference>
<keyword evidence="3" id="KW-0547">Nucleotide-binding</keyword>
<dbReference type="Gene3D" id="3.40.367.20">
    <property type="match status" value="1"/>
</dbReference>
<dbReference type="EC" id="2.7.1.2" evidence="3"/>
<evidence type="ECO:0000313" key="5">
    <source>
        <dbReference type="EMBL" id="AHE52410.1"/>
    </source>
</evidence>
<protein>
    <recommendedName>
        <fullName evidence="3">Glucokinase</fullName>
        <ecNumber evidence="3">2.7.1.2</ecNumber>
    </recommendedName>
    <alternativeName>
        <fullName evidence="3">Glucose kinase</fullName>
    </alternativeName>
</protein>
<keyword evidence="2 3" id="KW-0418">Kinase</keyword>
<organism evidence="5 6">
    <name type="scientific">Sphingomonas sanxanigenens DSM 19645 = NX02</name>
    <dbReference type="NCBI Taxonomy" id="1123269"/>
    <lineage>
        <taxon>Bacteria</taxon>
        <taxon>Pseudomonadati</taxon>
        <taxon>Pseudomonadota</taxon>
        <taxon>Alphaproteobacteria</taxon>
        <taxon>Sphingomonadales</taxon>
        <taxon>Sphingomonadaceae</taxon>
        <taxon>Sphingomonas</taxon>
    </lineage>
</organism>
<dbReference type="GO" id="GO:0005536">
    <property type="term" value="F:D-glucose binding"/>
    <property type="evidence" value="ECO:0007669"/>
    <property type="project" value="InterPro"/>
</dbReference>
<comment type="subcellular location">
    <subcellularLocation>
        <location evidence="3">Cytoplasm</location>
    </subcellularLocation>
</comment>
<keyword evidence="3" id="KW-0963">Cytoplasm</keyword>
<dbReference type="InterPro" id="IPR050201">
    <property type="entry name" value="Bacterial_glucokinase"/>
</dbReference>
<reference evidence="5 6" key="1">
    <citation type="submission" date="2013-07" db="EMBL/GenBank/DDBJ databases">
        <title>Completed genome of Sphingomonas sanxanigenens NX02.</title>
        <authorList>
            <person name="Ma T."/>
            <person name="Huang H."/>
            <person name="Wu M."/>
            <person name="Li X."/>
            <person name="Li G."/>
        </authorList>
    </citation>
    <scope>NUCLEOTIDE SEQUENCE [LARGE SCALE GENOMIC DNA]</scope>
    <source>
        <strain evidence="5 6">NX02</strain>
    </source>
</reference>
<keyword evidence="3" id="KW-0067">ATP-binding</keyword>
<dbReference type="GO" id="GO:0006096">
    <property type="term" value="P:glycolytic process"/>
    <property type="evidence" value="ECO:0007669"/>
    <property type="project" value="UniProtKB-UniRule"/>
</dbReference>
<dbReference type="InterPro" id="IPR043129">
    <property type="entry name" value="ATPase_NBD"/>
</dbReference>
<dbReference type="NCBIfam" id="TIGR00749">
    <property type="entry name" value="glk"/>
    <property type="match status" value="1"/>
</dbReference>
<comment type="catalytic activity">
    <reaction evidence="3">
        <text>D-glucose + ATP = D-glucose 6-phosphate + ADP + H(+)</text>
        <dbReference type="Rhea" id="RHEA:17825"/>
        <dbReference type="ChEBI" id="CHEBI:4167"/>
        <dbReference type="ChEBI" id="CHEBI:15378"/>
        <dbReference type="ChEBI" id="CHEBI:30616"/>
        <dbReference type="ChEBI" id="CHEBI:61548"/>
        <dbReference type="ChEBI" id="CHEBI:456216"/>
        <dbReference type="EC" id="2.7.1.2"/>
    </reaction>
</comment>
<name>W0A9Q8_9SPHN</name>
<proteinExistence type="inferred from homology"/>
<dbReference type="STRING" id="1123269.NX02_03280"/>
<keyword evidence="1 3" id="KW-0808">Transferase</keyword>
<comment type="similarity">
    <text evidence="3 4">Belongs to the bacterial glucokinase family.</text>
</comment>
<evidence type="ECO:0000256" key="3">
    <source>
        <dbReference type="HAMAP-Rule" id="MF_00524"/>
    </source>
</evidence>
<dbReference type="InterPro" id="IPR003836">
    <property type="entry name" value="Glucokinase"/>
</dbReference>
<dbReference type="KEGG" id="ssan:NX02_03280"/>
<dbReference type="EMBL" id="CP006644">
    <property type="protein sequence ID" value="AHE52410.1"/>
    <property type="molecule type" value="Genomic_DNA"/>
</dbReference>
<dbReference type="RefSeq" id="WP_025290724.1">
    <property type="nucleotide sequence ID" value="NZ_CP006644.1"/>
</dbReference>
<dbReference type="HOGENOM" id="CLU_042582_1_0_5"/>
<dbReference type="AlphaFoldDB" id="W0A9Q8"/>
<evidence type="ECO:0000256" key="1">
    <source>
        <dbReference type="ARBA" id="ARBA00022679"/>
    </source>
</evidence>
<keyword evidence="6" id="KW-1185">Reference proteome</keyword>
<dbReference type="Gene3D" id="3.30.420.40">
    <property type="match status" value="1"/>
</dbReference>
<dbReference type="GO" id="GO:0005829">
    <property type="term" value="C:cytosol"/>
    <property type="evidence" value="ECO:0007669"/>
    <property type="project" value="TreeGrafter"/>
</dbReference>
<evidence type="ECO:0000256" key="4">
    <source>
        <dbReference type="RuleBase" id="RU004046"/>
    </source>
</evidence>